<organism evidence="2">
    <name type="scientific">Kuenenia stuttgartiensis</name>
    <dbReference type="NCBI Taxonomy" id="174633"/>
    <lineage>
        <taxon>Bacteria</taxon>
        <taxon>Pseudomonadati</taxon>
        <taxon>Planctomycetota</taxon>
        <taxon>Candidatus Brocadiia</taxon>
        <taxon>Candidatus Brocadiales</taxon>
        <taxon>Candidatus Brocadiaceae</taxon>
        <taxon>Candidatus Kuenenia</taxon>
    </lineage>
</organism>
<protein>
    <submittedName>
        <fullName evidence="2">Uncharacterized protein</fullName>
    </submittedName>
</protein>
<reference evidence="2" key="1">
    <citation type="journal article" date="2006" name="Nature">
        <title>Deciphering the evolution and metabolism of an anammox bacterium from a community genome.</title>
        <authorList>
            <person name="Strous M."/>
            <person name="Pelletier E."/>
            <person name="Mangenot S."/>
            <person name="Rattei T."/>
            <person name="Lehner A."/>
            <person name="Taylor M.W."/>
            <person name="Horn M."/>
            <person name="Daims H."/>
            <person name="Bartol-Mavel D."/>
            <person name="Wincker P."/>
            <person name="Barbe V."/>
            <person name="Fonknechten N."/>
            <person name="Vallenet D."/>
            <person name="Segurens B."/>
            <person name="Schenowitz-Truong C."/>
            <person name="Medigue C."/>
            <person name="Collingro A."/>
            <person name="Snel B."/>
            <person name="Dutilh B.E."/>
            <person name="OpDenCamp H.J.M."/>
            <person name="vanDerDrift C."/>
            <person name="Cirpus I."/>
            <person name="vanDePas-Schoonen K.T."/>
            <person name="Harhangi H.R."/>
            <person name="vanNiftrik L."/>
            <person name="Schmid M."/>
            <person name="Keltjens J."/>
            <person name="vanDeVossenberg J."/>
            <person name="Kartal B."/>
            <person name="Meier H."/>
            <person name="Frishman D."/>
            <person name="Huynen M.A."/>
            <person name="Mewes H."/>
            <person name="Weissenbach J."/>
            <person name="Jetten M.S.M."/>
            <person name="Wagner M."/>
            <person name="LePaslier D."/>
        </authorList>
    </citation>
    <scope>NUCLEOTIDE SEQUENCE</scope>
</reference>
<proteinExistence type="predicted"/>
<sequence>MLEEYDFSKGIQGKYAKKYNEGTNVVVIDPDVAKFFPDHDSVNEALRSLTEIIKRQKRTSNKSPHRTVDSRR</sequence>
<dbReference type="AlphaFoldDB" id="Q1PUM8"/>
<evidence type="ECO:0000256" key="1">
    <source>
        <dbReference type="SAM" id="MobiDB-lite"/>
    </source>
</evidence>
<dbReference type="EMBL" id="CT573074">
    <property type="protein sequence ID" value="CAJ70930.1"/>
    <property type="molecule type" value="Genomic_DNA"/>
</dbReference>
<evidence type="ECO:0000313" key="2">
    <source>
        <dbReference type="EMBL" id="CAJ70930.1"/>
    </source>
</evidence>
<gene>
    <name evidence="2" type="ORF">kustb0185</name>
</gene>
<reference evidence="2" key="2">
    <citation type="submission" date="2006-01" db="EMBL/GenBank/DDBJ databases">
        <authorList>
            <person name="Genoscope"/>
        </authorList>
    </citation>
    <scope>NUCLEOTIDE SEQUENCE</scope>
</reference>
<feature type="region of interest" description="Disordered" evidence="1">
    <location>
        <begin position="53"/>
        <end position="72"/>
    </location>
</feature>
<feature type="compositionally biased region" description="Basic residues" evidence="1">
    <location>
        <begin position="55"/>
        <end position="65"/>
    </location>
</feature>
<name>Q1PUM8_KUEST</name>
<accession>Q1PUM8</accession>